<organism evidence="9 11">
    <name type="scientific">Methylacidiphilum kamchatkense Kam1</name>
    <dbReference type="NCBI Taxonomy" id="1202785"/>
    <lineage>
        <taxon>Bacteria</taxon>
        <taxon>Pseudomonadati</taxon>
        <taxon>Verrucomicrobiota</taxon>
        <taxon>Methylacidiphilae</taxon>
        <taxon>Methylacidiphilales</taxon>
        <taxon>Methylacidiphilaceae</taxon>
        <taxon>Methylacidiphilum (ex Ratnadevi et al. 2023)</taxon>
    </lineage>
</organism>
<dbReference type="AlphaFoldDB" id="A0A0C1RLD0"/>
<keyword evidence="4 7" id="KW-0704">Schiff base</keyword>
<dbReference type="NCBIfam" id="TIGR00126">
    <property type="entry name" value="deoC"/>
    <property type="match status" value="1"/>
</dbReference>
<reference evidence="11" key="3">
    <citation type="submission" date="2019-03" db="EMBL/GenBank/DDBJ databases">
        <title>Complete genome of Methylacidiphilum kamchatkense Kam1.</title>
        <authorList>
            <person name="Kruse T."/>
            <person name="Murarilal Ratnadevi C."/>
            <person name="Erikstad H.-A."/>
            <person name="Birkeland N.-K."/>
        </authorList>
    </citation>
    <scope>NUCLEOTIDE SEQUENCE [LARGE SCALE GENOMIC DNA]</scope>
    <source>
        <strain evidence="11">kam1</strain>
    </source>
</reference>
<evidence type="ECO:0000313" key="9">
    <source>
        <dbReference type="EMBL" id="QDQ41738.1"/>
    </source>
</evidence>
<comment type="function">
    <text evidence="6 7">Catalyzes a reversible aldol reaction between acetaldehyde and D-glyceraldehyde 3-phosphate to generate 2-deoxy-D-ribose 5-phosphate.</text>
</comment>
<dbReference type="InterPro" id="IPR013785">
    <property type="entry name" value="Aldolase_TIM"/>
</dbReference>
<feature type="active site" description="Proton donor/acceptor" evidence="7">
    <location>
        <position position="90"/>
    </location>
</feature>
<dbReference type="InterPro" id="IPR028581">
    <property type="entry name" value="DeoC_typeI"/>
</dbReference>
<dbReference type="UniPathway" id="UPA00002">
    <property type="reaction ID" value="UER00468"/>
</dbReference>
<dbReference type="InterPro" id="IPR002915">
    <property type="entry name" value="DeoC/FbaB/LacD_aldolase"/>
</dbReference>
<evidence type="ECO:0000313" key="10">
    <source>
        <dbReference type="Proteomes" id="UP000031594"/>
    </source>
</evidence>
<dbReference type="GO" id="GO:0004139">
    <property type="term" value="F:deoxyribose-phosphate aldolase activity"/>
    <property type="evidence" value="ECO:0007669"/>
    <property type="project" value="UniProtKB-UniRule"/>
</dbReference>
<accession>A0A0C1RLD0</accession>
<dbReference type="PANTHER" id="PTHR10889">
    <property type="entry name" value="DEOXYRIBOSE-PHOSPHATE ALDOLASE"/>
    <property type="match status" value="1"/>
</dbReference>
<dbReference type="PIRSF" id="PIRSF001357">
    <property type="entry name" value="DeoC"/>
    <property type="match status" value="1"/>
</dbReference>
<evidence type="ECO:0000256" key="6">
    <source>
        <dbReference type="ARBA" id="ARBA00056337"/>
    </source>
</evidence>
<sequence>MKEISNFIDSTLLRPDALDQEIIKLCTDAKKYGFQAVCVQPCWVSLAAEQLQGSSIKTATVIGFPFGANKLAVKCIEASEALRDGANELDLVIPLWAVHLKRWHIIENEVKAVCNIAGEKLVKAIIEVGCFHRSEIEQAALAAIEGGAKFIKTSTGYGPRGVEIEDIRFLKSFLPSSIGIKASGGIRSKRFAIELIEAGATRIGSSYAISFFQE</sequence>
<dbReference type="FunFam" id="3.20.20.70:FF:000044">
    <property type="entry name" value="Deoxyribose-phosphate aldolase"/>
    <property type="match status" value="1"/>
</dbReference>
<gene>
    <name evidence="7" type="primary">deoC</name>
    <name evidence="8" type="ORF">A946_05390</name>
    <name evidence="9" type="ORF">kam1_488</name>
</gene>
<dbReference type="Pfam" id="PF01791">
    <property type="entry name" value="DeoC"/>
    <property type="match status" value="1"/>
</dbReference>
<reference evidence="8 10" key="1">
    <citation type="submission" date="2014-08" db="EMBL/GenBank/DDBJ databases">
        <title>Methylacidiphilum kamchatkense strain Kam1 draft genome sequence.</title>
        <authorList>
            <person name="Birkeland N.-K."/>
            <person name="Erikstad H.A."/>
        </authorList>
    </citation>
    <scope>NUCLEOTIDE SEQUENCE [LARGE SCALE GENOMIC DNA]</scope>
    <source>
        <strain evidence="8 10">Kam1</strain>
    </source>
</reference>
<comment type="pathway">
    <text evidence="7">Carbohydrate degradation; 2-deoxy-D-ribose 1-phosphate degradation; D-glyceraldehyde 3-phosphate and acetaldehyde from 2-deoxy-alpha-D-ribose 1-phosphate: step 2/2.</text>
</comment>
<evidence type="ECO:0000256" key="7">
    <source>
        <dbReference type="HAMAP-Rule" id="MF_00114"/>
    </source>
</evidence>
<dbReference type="OrthoDB" id="9778711at2"/>
<keyword evidence="10" id="KW-1185">Reference proteome</keyword>
<dbReference type="GO" id="GO:0005737">
    <property type="term" value="C:cytoplasm"/>
    <property type="evidence" value="ECO:0007669"/>
    <property type="project" value="UniProtKB-SubCell"/>
</dbReference>
<evidence type="ECO:0000313" key="11">
    <source>
        <dbReference type="Proteomes" id="UP000315925"/>
    </source>
</evidence>
<evidence type="ECO:0000313" key="8">
    <source>
        <dbReference type="EMBL" id="KIE58842.1"/>
    </source>
</evidence>
<dbReference type="SUPFAM" id="SSF51569">
    <property type="entry name" value="Aldolase"/>
    <property type="match status" value="1"/>
</dbReference>
<keyword evidence="2 7" id="KW-0963">Cytoplasm</keyword>
<dbReference type="EMBL" id="JQNX01000003">
    <property type="protein sequence ID" value="KIE58842.1"/>
    <property type="molecule type" value="Genomic_DNA"/>
</dbReference>
<dbReference type="GO" id="GO:0016052">
    <property type="term" value="P:carbohydrate catabolic process"/>
    <property type="evidence" value="ECO:0007669"/>
    <property type="project" value="TreeGrafter"/>
</dbReference>
<dbReference type="Proteomes" id="UP000031594">
    <property type="component" value="Unassembled WGS sequence"/>
</dbReference>
<dbReference type="PANTHER" id="PTHR10889:SF1">
    <property type="entry name" value="DEOXYRIBOSE-PHOSPHATE ALDOLASE"/>
    <property type="match status" value="1"/>
</dbReference>
<comment type="subcellular location">
    <subcellularLocation>
        <location evidence="7">Cytoplasm</location>
    </subcellularLocation>
</comment>
<feature type="active site" description="Proton donor/acceptor" evidence="7">
    <location>
        <position position="181"/>
    </location>
</feature>
<dbReference type="RefSeq" id="WP_039721290.1">
    <property type="nucleotide sequence ID" value="NZ_CP037899.1"/>
</dbReference>
<comment type="catalytic activity">
    <reaction evidence="5 7">
        <text>2-deoxy-D-ribose 5-phosphate = D-glyceraldehyde 3-phosphate + acetaldehyde</text>
        <dbReference type="Rhea" id="RHEA:12821"/>
        <dbReference type="ChEBI" id="CHEBI:15343"/>
        <dbReference type="ChEBI" id="CHEBI:59776"/>
        <dbReference type="ChEBI" id="CHEBI:62877"/>
        <dbReference type="EC" id="4.1.2.4"/>
    </reaction>
</comment>
<protein>
    <recommendedName>
        <fullName evidence="7">Deoxyribose-phosphate aldolase</fullName>
        <shortName evidence="7">DERA</shortName>
        <ecNumber evidence="7">4.1.2.4</ecNumber>
    </recommendedName>
    <alternativeName>
        <fullName evidence="7">2-deoxy-D-ribose 5-phosphate aldolase</fullName>
    </alternativeName>
    <alternativeName>
        <fullName evidence="7">Phosphodeoxyriboaldolase</fullName>
        <shortName evidence="7">Deoxyriboaldolase</shortName>
    </alternativeName>
</protein>
<dbReference type="GO" id="GO:0009264">
    <property type="term" value="P:deoxyribonucleotide catabolic process"/>
    <property type="evidence" value="ECO:0007669"/>
    <property type="project" value="UniProtKB-UniRule"/>
</dbReference>
<dbReference type="SMART" id="SM01133">
    <property type="entry name" value="DeoC"/>
    <property type="match status" value="1"/>
</dbReference>
<keyword evidence="3 7" id="KW-0456">Lyase</keyword>
<evidence type="ECO:0000256" key="4">
    <source>
        <dbReference type="ARBA" id="ARBA00023270"/>
    </source>
</evidence>
<evidence type="ECO:0000256" key="3">
    <source>
        <dbReference type="ARBA" id="ARBA00023239"/>
    </source>
</evidence>
<evidence type="ECO:0000256" key="2">
    <source>
        <dbReference type="ARBA" id="ARBA00022490"/>
    </source>
</evidence>
<dbReference type="EC" id="4.1.2.4" evidence="7"/>
<feature type="active site" description="Schiff-base intermediate with acetaldehyde" evidence="7">
    <location>
        <position position="152"/>
    </location>
</feature>
<dbReference type="GO" id="GO:0006018">
    <property type="term" value="P:2-deoxyribose 1-phosphate catabolic process"/>
    <property type="evidence" value="ECO:0007669"/>
    <property type="project" value="UniProtKB-UniRule"/>
</dbReference>
<comment type="similarity">
    <text evidence="1 7">Belongs to the DeoC/FbaB aldolase family. DeoC type 1 subfamily.</text>
</comment>
<proteinExistence type="inferred from homology"/>
<dbReference type="KEGG" id="mkc:kam1_488"/>
<dbReference type="HAMAP" id="MF_00114">
    <property type="entry name" value="DeoC_type1"/>
    <property type="match status" value="1"/>
</dbReference>
<dbReference type="STRING" id="1202785.A946_05390"/>
<reference evidence="9" key="2">
    <citation type="journal article" date="2019" name="BMC Genomics">
        <title>Complete genome sequence analysis of the thermoacidophilic verrucomicrobial methanotroph 'Candidatus Methylacidiphilum kamchatkense' strain Kam1 and comparison with its closest relatives.</title>
        <authorList>
            <person name="Kruse T."/>
            <person name="Ratnadevi C.M."/>
            <person name="Erikstad H.A."/>
            <person name="Birkeland N.K."/>
        </authorList>
    </citation>
    <scope>NUCLEOTIDE SEQUENCE</scope>
    <source>
        <strain evidence="9">Kam1</strain>
    </source>
</reference>
<evidence type="ECO:0000256" key="1">
    <source>
        <dbReference type="ARBA" id="ARBA00010936"/>
    </source>
</evidence>
<name>A0A0C1RLD0_9BACT</name>
<dbReference type="InterPro" id="IPR011343">
    <property type="entry name" value="DeoC"/>
</dbReference>
<dbReference type="Proteomes" id="UP000315925">
    <property type="component" value="Chromosome"/>
</dbReference>
<dbReference type="Gene3D" id="3.20.20.70">
    <property type="entry name" value="Aldolase class I"/>
    <property type="match status" value="1"/>
</dbReference>
<dbReference type="EMBL" id="CP037899">
    <property type="protein sequence ID" value="QDQ41738.1"/>
    <property type="molecule type" value="Genomic_DNA"/>
</dbReference>
<dbReference type="CDD" id="cd00959">
    <property type="entry name" value="DeoC"/>
    <property type="match status" value="1"/>
</dbReference>
<evidence type="ECO:0000256" key="5">
    <source>
        <dbReference type="ARBA" id="ARBA00048791"/>
    </source>
</evidence>